<dbReference type="PANTHER" id="PTHR14097:SF8">
    <property type="entry name" value="NAD(P)-BINDING DOMAIN-CONTAINING PROTEIN"/>
    <property type="match status" value="1"/>
</dbReference>
<dbReference type="InterPro" id="IPR036291">
    <property type="entry name" value="NAD(P)-bd_dom_sf"/>
</dbReference>
<keyword evidence="2" id="KW-1185">Reference proteome</keyword>
<dbReference type="Proteomes" id="UP000070700">
    <property type="component" value="Unassembled WGS sequence"/>
</dbReference>
<organism evidence="1 2">
    <name type="scientific">Mollisia scopiformis</name>
    <name type="common">Conifer needle endophyte fungus</name>
    <name type="synonym">Phialocephala scopiformis</name>
    <dbReference type="NCBI Taxonomy" id="149040"/>
    <lineage>
        <taxon>Eukaryota</taxon>
        <taxon>Fungi</taxon>
        <taxon>Dikarya</taxon>
        <taxon>Ascomycota</taxon>
        <taxon>Pezizomycotina</taxon>
        <taxon>Leotiomycetes</taxon>
        <taxon>Helotiales</taxon>
        <taxon>Mollisiaceae</taxon>
        <taxon>Mollisia</taxon>
    </lineage>
</organism>
<dbReference type="PANTHER" id="PTHR14097">
    <property type="entry name" value="OXIDOREDUCTASE HTATIP2"/>
    <property type="match status" value="1"/>
</dbReference>
<sequence>MAQLHHKYLDKAYKEFCIWEDIAWRSFRPQNVWLQTSASQRHTPPTNLTSRFKYLHLITKNPTKSKYLDIPSLQVIRLQPTMPEKCLTAARSYACKHTSTSTSTSRSLPKTLSPSSASSFTHLFFAPLTAFVVKVILAGASGFIGTELLSHLLSSTSITSIIILSRRPLADIAARDPRIRVFVLKSFLEFEEEVRGELEGARAVFW</sequence>
<dbReference type="GeneID" id="28817473"/>
<dbReference type="STRING" id="149040.A0A194XIU2"/>
<reference evidence="1 2" key="1">
    <citation type="submission" date="2015-10" db="EMBL/GenBank/DDBJ databases">
        <title>Full genome of DAOMC 229536 Phialocephala scopiformis, a fungal endophyte of spruce producing the potent anti-insectan compound rugulosin.</title>
        <authorList>
            <consortium name="DOE Joint Genome Institute"/>
            <person name="Walker A.K."/>
            <person name="Frasz S.L."/>
            <person name="Seifert K.A."/>
            <person name="Miller J.D."/>
            <person name="Mondo S.J."/>
            <person name="Labutti K."/>
            <person name="Lipzen A."/>
            <person name="Dockter R."/>
            <person name="Kennedy M."/>
            <person name="Grigoriev I.V."/>
            <person name="Spatafora J.W."/>
        </authorList>
    </citation>
    <scope>NUCLEOTIDE SEQUENCE [LARGE SCALE GENOMIC DNA]</scope>
    <source>
        <strain evidence="1 2">CBS 120377</strain>
    </source>
</reference>
<accession>A0A194XIU2</accession>
<gene>
    <name evidence="1" type="ORF">LY89DRAFT_469857</name>
</gene>
<evidence type="ECO:0008006" key="3">
    <source>
        <dbReference type="Google" id="ProtNLM"/>
    </source>
</evidence>
<dbReference type="RefSeq" id="XP_018074406.1">
    <property type="nucleotide sequence ID" value="XM_018207747.1"/>
</dbReference>
<protein>
    <recommendedName>
        <fullName evidence="3">Thioester reductase (TE) domain-containing protein</fullName>
    </recommendedName>
</protein>
<evidence type="ECO:0000313" key="2">
    <source>
        <dbReference type="Proteomes" id="UP000070700"/>
    </source>
</evidence>
<dbReference type="KEGG" id="psco:LY89DRAFT_469857"/>
<dbReference type="SUPFAM" id="SSF51735">
    <property type="entry name" value="NAD(P)-binding Rossmann-fold domains"/>
    <property type="match status" value="1"/>
</dbReference>
<proteinExistence type="predicted"/>
<dbReference type="AlphaFoldDB" id="A0A194XIU2"/>
<dbReference type="Gene3D" id="3.40.50.720">
    <property type="entry name" value="NAD(P)-binding Rossmann-like Domain"/>
    <property type="match status" value="1"/>
</dbReference>
<name>A0A194XIU2_MOLSC</name>
<evidence type="ECO:0000313" key="1">
    <source>
        <dbReference type="EMBL" id="KUJ20051.1"/>
    </source>
</evidence>
<dbReference type="EMBL" id="KQ947410">
    <property type="protein sequence ID" value="KUJ20051.1"/>
    <property type="molecule type" value="Genomic_DNA"/>
</dbReference>
<dbReference type="InParanoid" id="A0A194XIU2"/>